<dbReference type="Pfam" id="PF00903">
    <property type="entry name" value="Glyoxalase"/>
    <property type="match status" value="1"/>
</dbReference>
<evidence type="ECO:0000313" key="2">
    <source>
        <dbReference type="EMBL" id="SMY12739.1"/>
    </source>
</evidence>
<proteinExistence type="predicted"/>
<evidence type="ECO:0000259" key="1">
    <source>
        <dbReference type="PROSITE" id="PS51819"/>
    </source>
</evidence>
<dbReference type="PROSITE" id="PS51819">
    <property type="entry name" value="VOC"/>
    <property type="match status" value="1"/>
</dbReference>
<organism evidence="2 3">
    <name type="scientific">Brevibacterium jeotgali</name>
    <dbReference type="NCBI Taxonomy" id="1262550"/>
    <lineage>
        <taxon>Bacteria</taxon>
        <taxon>Bacillati</taxon>
        <taxon>Actinomycetota</taxon>
        <taxon>Actinomycetes</taxon>
        <taxon>Micrococcales</taxon>
        <taxon>Brevibacteriaceae</taxon>
        <taxon>Brevibacterium</taxon>
    </lineage>
</organism>
<protein>
    <recommendedName>
        <fullName evidence="1">VOC domain-containing protein</fullName>
    </recommendedName>
</protein>
<dbReference type="Proteomes" id="UP000234462">
    <property type="component" value="Unassembled WGS sequence"/>
</dbReference>
<dbReference type="SUPFAM" id="SSF54593">
    <property type="entry name" value="Glyoxalase/Bleomycin resistance protein/Dihydroxybiphenyl dioxygenase"/>
    <property type="match status" value="1"/>
</dbReference>
<dbReference type="InterPro" id="IPR037523">
    <property type="entry name" value="VOC_core"/>
</dbReference>
<gene>
    <name evidence="2" type="ORF">BJEO58_02342</name>
</gene>
<keyword evidence="3" id="KW-1185">Reference proteome</keyword>
<accession>A0A2H1L787</accession>
<sequence length="147" mass="15703">MSMTIGASVYLNLPISDVAAARAFWTAAGVRISEPYSNESAVALSFSDHVMVMLLRRDFYSEFLTGRAVADTKTTSSCLICLDAGSKEDVDAFVDAAVAAGGSEVPPPDPNPAQAAIDEGLMYGRTFFDPDGHSWEILWMSGQMPEG</sequence>
<reference evidence="3" key="1">
    <citation type="submission" date="2017-03" db="EMBL/GenBank/DDBJ databases">
        <authorList>
            <person name="Monnet C."/>
        </authorList>
    </citation>
    <scope>NUCLEOTIDE SEQUENCE [LARGE SCALE GENOMIC DNA]</scope>
    <source>
        <strain evidence="3">SJ5-8</strain>
    </source>
</reference>
<dbReference type="Gene3D" id="3.10.180.10">
    <property type="entry name" value="2,3-Dihydroxybiphenyl 1,2-Dioxygenase, domain 1"/>
    <property type="match status" value="1"/>
</dbReference>
<dbReference type="OrthoDB" id="4265398at2"/>
<name>A0A2H1L787_9MICO</name>
<dbReference type="PANTHER" id="PTHR36503">
    <property type="entry name" value="BLR2520 PROTEIN"/>
    <property type="match status" value="1"/>
</dbReference>
<feature type="domain" description="VOC" evidence="1">
    <location>
        <begin position="7"/>
        <end position="140"/>
    </location>
</feature>
<dbReference type="InterPro" id="IPR004360">
    <property type="entry name" value="Glyas_Fos-R_dOase_dom"/>
</dbReference>
<dbReference type="AlphaFoldDB" id="A0A2H1L787"/>
<dbReference type="RefSeq" id="WP_144573837.1">
    <property type="nucleotide sequence ID" value="NZ_FXZM01000012.1"/>
</dbReference>
<dbReference type="InterPro" id="IPR029068">
    <property type="entry name" value="Glyas_Bleomycin-R_OHBP_Dase"/>
</dbReference>
<evidence type="ECO:0000313" key="3">
    <source>
        <dbReference type="Proteomes" id="UP000234462"/>
    </source>
</evidence>
<dbReference type="EMBL" id="FXZM01000012">
    <property type="protein sequence ID" value="SMY12739.1"/>
    <property type="molecule type" value="Genomic_DNA"/>
</dbReference>
<dbReference type="PANTHER" id="PTHR36503:SF2">
    <property type="entry name" value="BLR2408 PROTEIN"/>
    <property type="match status" value="1"/>
</dbReference>